<evidence type="ECO:0000256" key="1">
    <source>
        <dbReference type="ARBA" id="ARBA00022448"/>
    </source>
</evidence>
<dbReference type="Pfam" id="PF00005">
    <property type="entry name" value="ABC_tran"/>
    <property type="match status" value="1"/>
</dbReference>
<dbReference type="GO" id="GO:0022857">
    <property type="term" value="F:transmembrane transporter activity"/>
    <property type="evidence" value="ECO:0007669"/>
    <property type="project" value="TreeGrafter"/>
</dbReference>
<dbReference type="GO" id="GO:0005886">
    <property type="term" value="C:plasma membrane"/>
    <property type="evidence" value="ECO:0007669"/>
    <property type="project" value="TreeGrafter"/>
</dbReference>
<evidence type="ECO:0000256" key="2">
    <source>
        <dbReference type="ARBA" id="ARBA00022741"/>
    </source>
</evidence>
<dbReference type="InterPro" id="IPR017911">
    <property type="entry name" value="MacB-like_ATP-bd"/>
</dbReference>
<proteinExistence type="predicted"/>
<dbReference type="InterPro" id="IPR015854">
    <property type="entry name" value="ABC_transpr_LolD-like"/>
</dbReference>
<dbReference type="InterPro" id="IPR017871">
    <property type="entry name" value="ABC_transporter-like_CS"/>
</dbReference>
<organism evidence="5 6">
    <name type="scientific">Acetivibrio ethanolgignens</name>
    <dbReference type="NCBI Taxonomy" id="290052"/>
    <lineage>
        <taxon>Bacteria</taxon>
        <taxon>Bacillati</taxon>
        <taxon>Bacillota</taxon>
        <taxon>Clostridia</taxon>
        <taxon>Eubacteriales</taxon>
        <taxon>Oscillospiraceae</taxon>
        <taxon>Acetivibrio</taxon>
    </lineage>
</organism>
<dbReference type="Gene3D" id="3.40.50.300">
    <property type="entry name" value="P-loop containing nucleotide triphosphate hydrolases"/>
    <property type="match status" value="1"/>
</dbReference>
<reference evidence="5 6" key="1">
    <citation type="submission" date="2015-11" db="EMBL/GenBank/DDBJ databases">
        <title>Butyribacter intestini gen. nov., sp. nov., a butyric acid-producing bacterium of the family Lachnospiraceae isolated from the human faeces.</title>
        <authorList>
            <person name="Zou Y."/>
            <person name="Xue W."/>
            <person name="Luo G."/>
            <person name="Lv M."/>
        </authorList>
    </citation>
    <scope>NUCLEOTIDE SEQUENCE [LARGE SCALE GENOMIC DNA]</scope>
    <source>
        <strain evidence="5 6">ACET-33324</strain>
    </source>
</reference>
<protein>
    <recommendedName>
        <fullName evidence="4">ABC transporter domain-containing protein</fullName>
    </recommendedName>
</protein>
<dbReference type="Proteomes" id="UP000054874">
    <property type="component" value="Unassembled WGS sequence"/>
</dbReference>
<accession>A0A0V8QHD0</accession>
<keyword evidence="2" id="KW-0547">Nucleotide-binding</keyword>
<dbReference type="PANTHER" id="PTHR24220">
    <property type="entry name" value="IMPORT ATP-BINDING PROTEIN"/>
    <property type="match status" value="1"/>
</dbReference>
<keyword evidence="3" id="KW-0067">ATP-binding</keyword>
<dbReference type="SMART" id="SM00382">
    <property type="entry name" value="AAA"/>
    <property type="match status" value="1"/>
</dbReference>
<dbReference type="OrthoDB" id="9801958at2"/>
<evidence type="ECO:0000256" key="3">
    <source>
        <dbReference type="ARBA" id="ARBA00022840"/>
    </source>
</evidence>
<dbReference type="AlphaFoldDB" id="A0A0V8QHD0"/>
<dbReference type="RefSeq" id="WP_058351917.1">
    <property type="nucleotide sequence ID" value="NZ_CABMMD010000079.1"/>
</dbReference>
<evidence type="ECO:0000313" key="5">
    <source>
        <dbReference type="EMBL" id="KSV59870.1"/>
    </source>
</evidence>
<dbReference type="PROSITE" id="PS00211">
    <property type="entry name" value="ABC_TRANSPORTER_1"/>
    <property type="match status" value="1"/>
</dbReference>
<evidence type="ECO:0000259" key="4">
    <source>
        <dbReference type="PROSITE" id="PS50893"/>
    </source>
</evidence>
<feature type="domain" description="ABC transporter" evidence="4">
    <location>
        <begin position="3"/>
        <end position="218"/>
    </location>
</feature>
<dbReference type="SUPFAM" id="SSF52540">
    <property type="entry name" value="P-loop containing nucleoside triphosphate hydrolases"/>
    <property type="match status" value="1"/>
</dbReference>
<evidence type="ECO:0000313" key="6">
    <source>
        <dbReference type="Proteomes" id="UP000054874"/>
    </source>
</evidence>
<keyword evidence="1" id="KW-0813">Transport</keyword>
<dbReference type="InterPro" id="IPR027417">
    <property type="entry name" value="P-loop_NTPase"/>
</dbReference>
<sequence length="218" mass="24996">MRLELRNVGKIYHKEAVALQDISLTLSPGDRMILRGESGAGKSTLLRLLGLIDRDFSGEYYIDGKNSRDFHMRELSKLRNQAFGFIFQEFALIEDDTVFENVKIPLLYSNKRKWSHKKEVEKLLEKVGLEEFMDKKVRNLSGGQRQRVAVARALINRPDVIIADEPTASLGVRDAQQVLQTLYDYLDETKILVMATHDLKEIKMENKKLLLAEGKICT</sequence>
<dbReference type="EMBL" id="LNAM01000079">
    <property type="protein sequence ID" value="KSV59870.1"/>
    <property type="molecule type" value="Genomic_DNA"/>
</dbReference>
<dbReference type="STRING" id="290052.ASU35_07660"/>
<dbReference type="InterPro" id="IPR003439">
    <property type="entry name" value="ABC_transporter-like_ATP-bd"/>
</dbReference>
<dbReference type="PROSITE" id="PS50893">
    <property type="entry name" value="ABC_TRANSPORTER_2"/>
    <property type="match status" value="1"/>
</dbReference>
<keyword evidence="6" id="KW-1185">Reference proteome</keyword>
<dbReference type="PROSITE" id="PS00675">
    <property type="entry name" value="SIGMA54_INTERACT_1"/>
    <property type="match status" value="1"/>
</dbReference>
<dbReference type="CDD" id="cd03255">
    <property type="entry name" value="ABC_MJ0796_LolCDE_FtsE"/>
    <property type="match status" value="1"/>
</dbReference>
<dbReference type="GO" id="GO:0016887">
    <property type="term" value="F:ATP hydrolysis activity"/>
    <property type="evidence" value="ECO:0007669"/>
    <property type="project" value="InterPro"/>
</dbReference>
<dbReference type="InterPro" id="IPR025662">
    <property type="entry name" value="Sigma_54_int_dom_ATP-bd_1"/>
</dbReference>
<comment type="caution">
    <text evidence="5">The sequence shown here is derived from an EMBL/GenBank/DDBJ whole genome shotgun (WGS) entry which is preliminary data.</text>
</comment>
<name>A0A0V8QHD0_9FIRM</name>
<dbReference type="InterPro" id="IPR003593">
    <property type="entry name" value="AAA+_ATPase"/>
</dbReference>
<dbReference type="GO" id="GO:0005524">
    <property type="term" value="F:ATP binding"/>
    <property type="evidence" value="ECO:0007669"/>
    <property type="project" value="UniProtKB-KW"/>
</dbReference>
<gene>
    <name evidence="5" type="ORF">ASU35_07660</name>
</gene>